<reference evidence="2 3" key="1">
    <citation type="submission" date="2018-11" db="EMBL/GenBank/DDBJ databases">
        <title>Genome sequencing and assembly of Clostridium tagluense strain A121.</title>
        <authorList>
            <person name="Murakami T."/>
            <person name="Segawa T."/>
            <person name="Shcherbakova V.A."/>
            <person name="Mori H."/>
            <person name="Yoshimura Y."/>
        </authorList>
    </citation>
    <scope>NUCLEOTIDE SEQUENCE [LARGE SCALE GENOMIC DNA]</scope>
    <source>
        <strain evidence="2 3">A121</strain>
    </source>
</reference>
<sequence>MFNLIYCEFLKLKKSHLFLALAIIILLPPILLYIKWHAEYKLIIWDMYLFQEEISTTALINLPMYAFISSYIYTREFSYNTAQTLFSYSISRTKIFISKFLAILIMTGCIIILQLLVSVLAGLLVPHESLTRGIVLGHLKMNLYILLAQYAILPIAIFIAQVSRNIIIPMVYGGIITAFNMYVSMLKLEIIEYIPFTYPIQILTNSFKTNIYRQDIMIINNSVPLSNACIVIAVLTFVIGIVMCITYYLKTDIT</sequence>
<accession>A0A401UIB0</accession>
<evidence type="ECO:0000313" key="3">
    <source>
        <dbReference type="Proteomes" id="UP000287872"/>
    </source>
</evidence>
<feature type="transmembrane region" description="Helical" evidence="1">
    <location>
        <begin position="225"/>
        <end position="249"/>
    </location>
</feature>
<dbReference type="PANTHER" id="PTHR37305">
    <property type="entry name" value="INTEGRAL MEMBRANE PROTEIN-RELATED"/>
    <property type="match status" value="1"/>
</dbReference>
<dbReference type="AlphaFoldDB" id="A0A401UIB0"/>
<dbReference type="OrthoDB" id="4336274at2"/>
<feature type="transmembrane region" description="Helical" evidence="1">
    <location>
        <begin position="141"/>
        <end position="159"/>
    </location>
</feature>
<gene>
    <name evidence="2" type="ORF">Ctaglu_09080</name>
</gene>
<comment type="caution">
    <text evidence="2">The sequence shown here is derived from an EMBL/GenBank/DDBJ whole genome shotgun (WGS) entry which is preliminary data.</text>
</comment>
<dbReference type="Proteomes" id="UP000287872">
    <property type="component" value="Unassembled WGS sequence"/>
</dbReference>
<dbReference type="EMBL" id="BHYK01000004">
    <property type="protein sequence ID" value="GCD09285.1"/>
    <property type="molecule type" value="Genomic_DNA"/>
</dbReference>
<feature type="transmembrane region" description="Helical" evidence="1">
    <location>
        <begin position="54"/>
        <end position="74"/>
    </location>
</feature>
<evidence type="ECO:0000256" key="1">
    <source>
        <dbReference type="SAM" id="Phobius"/>
    </source>
</evidence>
<name>A0A401UIB0_9CLOT</name>
<evidence type="ECO:0000313" key="2">
    <source>
        <dbReference type="EMBL" id="GCD09285.1"/>
    </source>
</evidence>
<keyword evidence="3" id="KW-1185">Reference proteome</keyword>
<keyword evidence="1" id="KW-0812">Transmembrane</keyword>
<dbReference type="RefSeq" id="WP_124998548.1">
    <property type="nucleotide sequence ID" value="NZ_BHYK01000004.1"/>
</dbReference>
<keyword evidence="1" id="KW-0472">Membrane</keyword>
<keyword evidence="1" id="KW-1133">Transmembrane helix</keyword>
<protein>
    <submittedName>
        <fullName evidence="2">ABC transporter permease</fullName>
    </submittedName>
</protein>
<feature type="transmembrane region" description="Helical" evidence="1">
    <location>
        <begin position="16"/>
        <end position="34"/>
    </location>
</feature>
<organism evidence="2 3">
    <name type="scientific">Clostridium tagluense</name>
    <dbReference type="NCBI Taxonomy" id="360422"/>
    <lineage>
        <taxon>Bacteria</taxon>
        <taxon>Bacillati</taxon>
        <taxon>Bacillota</taxon>
        <taxon>Clostridia</taxon>
        <taxon>Eubacteriales</taxon>
        <taxon>Clostridiaceae</taxon>
        <taxon>Clostridium</taxon>
    </lineage>
</organism>
<dbReference type="Pfam" id="PF12730">
    <property type="entry name" value="ABC2_membrane_4"/>
    <property type="match status" value="1"/>
</dbReference>
<feature type="transmembrane region" description="Helical" evidence="1">
    <location>
        <begin position="95"/>
        <end position="121"/>
    </location>
</feature>
<feature type="transmembrane region" description="Helical" evidence="1">
    <location>
        <begin position="166"/>
        <end position="183"/>
    </location>
</feature>
<proteinExistence type="predicted"/>
<dbReference type="PANTHER" id="PTHR37305:SF1">
    <property type="entry name" value="MEMBRANE PROTEIN"/>
    <property type="match status" value="1"/>
</dbReference>